<dbReference type="Gene3D" id="1.25.40.80">
    <property type="match status" value="1"/>
</dbReference>
<protein>
    <submittedName>
        <fullName evidence="1">Cryptochrome/photolyase family protein</fullName>
    </submittedName>
</protein>
<dbReference type="InterPro" id="IPR014729">
    <property type="entry name" value="Rossmann-like_a/b/a_fold"/>
</dbReference>
<dbReference type="Pfam" id="PF04244">
    <property type="entry name" value="DPRP"/>
    <property type="match status" value="1"/>
</dbReference>
<keyword evidence="2" id="KW-1185">Reference proteome</keyword>
<dbReference type="Gene3D" id="3.40.50.620">
    <property type="entry name" value="HUPs"/>
    <property type="match status" value="1"/>
</dbReference>
<dbReference type="Gene3D" id="1.10.10.1710">
    <property type="entry name" value="Deoxyribodipyrimidine photolyase-related"/>
    <property type="match status" value="1"/>
</dbReference>
<name>A0ABT9GS23_9GAMM</name>
<dbReference type="PANTHER" id="PTHR38657:SF1">
    <property type="entry name" value="SLR1343 PROTEIN"/>
    <property type="match status" value="1"/>
</dbReference>
<reference evidence="1 2" key="1">
    <citation type="submission" date="2023-08" db="EMBL/GenBank/DDBJ databases">
        <authorList>
            <person name="Joshi A."/>
            <person name="Thite S."/>
        </authorList>
    </citation>
    <scope>NUCLEOTIDE SEQUENCE [LARGE SCALE GENOMIC DNA]</scope>
    <source>
        <strain evidence="1 2">1E1</strain>
    </source>
</reference>
<comment type="caution">
    <text evidence="1">The sequence shown here is derived from an EMBL/GenBank/DDBJ whole genome shotgun (WGS) entry which is preliminary data.</text>
</comment>
<proteinExistence type="predicted"/>
<organism evidence="1 2">
    <name type="scientific">Alkalimonas delamerensis</name>
    <dbReference type="NCBI Taxonomy" id="265981"/>
    <lineage>
        <taxon>Bacteria</taxon>
        <taxon>Pseudomonadati</taxon>
        <taxon>Pseudomonadota</taxon>
        <taxon>Gammaproteobacteria</taxon>
        <taxon>Alkalimonas</taxon>
    </lineage>
</organism>
<dbReference type="Proteomes" id="UP001236258">
    <property type="component" value="Unassembled WGS sequence"/>
</dbReference>
<dbReference type="InterPro" id="IPR007357">
    <property type="entry name" value="PhrB-like"/>
</dbReference>
<sequence length="510" mass="59026">MPRLVVLLGDQLSPAVASLRAVEPDDVIMLAEVQQEASYVQHHSHKLVLIFSAMRHFAQTLQQLGHQVLYLKFGEAPEIASLTDAVAYALKQHPELTELLITECGEYRLEQEIACWQQQFDRPVQQLTDDRFLCTREQFAHWAKDRQQFRMEYFYREMRRFTRLLMTDQQQPEGGKWNYDKANRKACPPDLEQVPPLQFEPDAITQDVIALVAEKFPSNMGDAHQFRLAVTGKEARQAFLHFVEKQLAQFGDYQDAMLLDQPFLFHSICSFYLNIGLLDVRWMCLKVEQAYKDGQVPLNAAEGFIRQLIGWREFVRGLYWLLMPEYQQRNTLGASRPLPHFYWNGDTQMRCMQQALKSTIDHAYSHHIHRLMVTGNFALLAGLAPDEVTDWYLAVYADAFEWVELPNTLGMALFADDGVLASKPYAASGKYIKRMSNYCQHCPYQVDKAHGDKACPFNSLYWDFLARNETKLGGNARLQLAYRQWHNKSEQEQDAILSRARQVLSQLDSL</sequence>
<dbReference type="InterPro" id="IPR036134">
    <property type="entry name" value="Crypto/Photolyase_FAD-like_sf"/>
</dbReference>
<dbReference type="SUPFAM" id="SSF48173">
    <property type="entry name" value="Cryptochrome/photolyase FAD-binding domain"/>
    <property type="match status" value="1"/>
</dbReference>
<dbReference type="Gene3D" id="1.10.579.10">
    <property type="entry name" value="DNA Cyclobutane Dipyrimidine Photolyase, subunit A, domain 3"/>
    <property type="match status" value="1"/>
</dbReference>
<gene>
    <name evidence="1" type="ORF">Q3O59_12120</name>
</gene>
<dbReference type="RefSeq" id="WP_305945826.1">
    <property type="nucleotide sequence ID" value="NZ_JAUZVY010000005.1"/>
</dbReference>
<dbReference type="EMBL" id="JAUZVY010000005">
    <property type="protein sequence ID" value="MDP4529769.1"/>
    <property type="molecule type" value="Genomic_DNA"/>
</dbReference>
<dbReference type="InterPro" id="IPR052551">
    <property type="entry name" value="UV-DNA_repair_photolyase"/>
</dbReference>
<evidence type="ECO:0000313" key="2">
    <source>
        <dbReference type="Proteomes" id="UP001236258"/>
    </source>
</evidence>
<dbReference type="PANTHER" id="PTHR38657">
    <property type="entry name" value="SLR1343 PROTEIN"/>
    <property type="match status" value="1"/>
</dbReference>
<accession>A0ABT9GS23</accession>
<evidence type="ECO:0000313" key="1">
    <source>
        <dbReference type="EMBL" id="MDP4529769.1"/>
    </source>
</evidence>